<feature type="transmembrane region" description="Helical" evidence="2">
    <location>
        <begin position="43"/>
        <end position="61"/>
    </location>
</feature>
<dbReference type="EMBL" id="CH985305">
    <property type="protein sequence ID" value="EDX16283.1"/>
    <property type="molecule type" value="Genomic_DNA"/>
</dbReference>
<dbReference type="HOGENOM" id="CLU_1139049_0_0_1"/>
<keyword evidence="4" id="KW-1185">Reference proteome</keyword>
<dbReference type="OrthoDB" id="7873080at2759"/>
<proteinExistence type="predicted"/>
<evidence type="ECO:0000256" key="1">
    <source>
        <dbReference type="SAM" id="MobiDB-lite"/>
    </source>
</evidence>
<feature type="region of interest" description="Disordered" evidence="1">
    <location>
        <begin position="78"/>
        <end position="118"/>
    </location>
</feature>
<evidence type="ECO:0000256" key="2">
    <source>
        <dbReference type="SAM" id="Phobius"/>
    </source>
</evidence>
<feature type="compositionally biased region" description="Low complexity" evidence="1">
    <location>
        <begin position="95"/>
        <end position="104"/>
    </location>
</feature>
<keyword evidence="2" id="KW-1133">Transmembrane helix</keyword>
<evidence type="ECO:0000313" key="3">
    <source>
        <dbReference type="EMBL" id="EDX16283.1"/>
    </source>
</evidence>
<organism evidence="3 4">
    <name type="scientific">Drosophila simulans</name>
    <name type="common">Fruit fly</name>
    <dbReference type="NCBI Taxonomy" id="7240"/>
    <lineage>
        <taxon>Eukaryota</taxon>
        <taxon>Metazoa</taxon>
        <taxon>Ecdysozoa</taxon>
        <taxon>Arthropoda</taxon>
        <taxon>Hexapoda</taxon>
        <taxon>Insecta</taxon>
        <taxon>Pterygota</taxon>
        <taxon>Neoptera</taxon>
        <taxon>Endopterygota</taxon>
        <taxon>Diptera</taxon>
        <taxon>Brachycera</taxon>
        <taxon>Muscomorpha</taxon>
        <taxon>Ephydroidea</taxon>
        <taxon>Drosophilidae</taxon>
        <taxon>Drosophila</taxon>
        <taxon>Sophophora</taxon>
    </lineage>
</organism>
<reference evidence="3 4" key="1">
    <citation type="journal article" date="2007" name="Nature">
        <title>Evolution of genes and genomes on the Drosophila phylogeny.</title>
        <authorList>
            <consortium name="Drosophila 12 Genomes Consortium"/>
            <person name="Clark A.G."/>
            <person name="Eisen M.B."/>
            <person name="Smith D.R."/>
            <person name="Bergman C.M."/>
            <person name="Oliver B."/>
            <person name="Markow T.A."/>
            <person name="Kaufman T.C."/>
            <person name="Kellis M."/>
            <person name="Gelbart W."/>
            <person name="Iyer V.N."/>
            <person name="Pollard D.A."/>
            <person name="Sackton T.B."/>
            <person name="Larracuente A.M."/>
            <person name="Singh N.D."/>
            <person name="Abad J.P."/>
            <person name="Abt D.N."/>
            <person name="Adryan B."/>
            <person name="Aguade M."/>
            <person name="Akashi H."/>
            <person name="Anderson W.W."/>
            <person name="Aquadro C.F."/>
            <person name="Ardell D.H."/>
            <person name="Arguello R."/>
            <person name="Artieri C.G."/>
            <person name="Barbash D.A."/>
            <person name="Barker D."/>
            <person name="Barsanti P."/>
            <person name="Batterham P."/>
            <person name="Batzoglou S."/>
            <person name="Begun D."/>
            <person name="Bhutkar A."/>
            <person name="Blanco E."/>
            <person name="Bosak S.A."/>
            <person name="Bradley R.K."/>
            <person name="Brand A.D."/>
            <person name="Brent M.R."/>
            <person name="Brooks A.N."/>
            <person name="Brown R.H."/>
            <person name="Butlin R.K."/>
            <person name="Caggese C."/>
            <person name="Calvi B.R."/>
            <person name="Bernardo de Carvalho A."/>
            <person name="Caspi A."/>
            <person name="Castrezana S."/>
            <person name="Celniker S.E."/>
            <person name="Chang J.L."/>
            <person name="Chapple C."/>
            <person name="Chatterji S."/>
            <person name="Chinwalla A."/>
            <person name="Civetta A."/>
            <person name="Clifton S.W."/>
            <person name="Comeron J.M."/>
            <person name="Costello J.C."/>
            <person name="Coyne J.A."/>
            <person name="Daub J."/>
            <person name="David R.G."/>
            <person name="Delcher A.L."/>
            <person name="Delehaunty K."/>
            <person name="Do C.B."/>
            <person name="Ebling H."/>
            <person name="Edwards K."/>
            <person name="Eickbush T."/>
            <person name="Evans J.D."/>
            <person name="Filipski A."/>
            <person name="Findeiss S."/>
            <person name="Freyhult E."/>
            <person name="Fulton L."/>
            <person name="Fulton R."/>
            <person name="Garcia A.C."/>
            <person name="Gardiner A."/>
            <person name="Garfield D.A."/>
            <person name="Garvin B.E."/>
            <person name="Gibson G."/>
            <person name="Gilbert D."/>
            <person name="Gnerre S."/>
            <person name="Godfrey J."/>
            <person name="Good R."/>
            <person name="Gotea V."/>
            <person name="Gravely B."/>
            <person name="Greenberg A.J."/>
            <person name="Griffiths-Jones S."/>
            <person name="Gross S."/>
            <person name="Guigo R."/>
            <person name="Gustafson E.A."/>
            <person name="Haerty W."/>
            <person name="Hahn M.W."/>
            <person name="Halligan D.L."/>
            <person name="Halpern A.L."/>
            <person name="Halter G.M."/>
            <person name="Han M.V."/>
            <person name="Heger A."/>
            <person name="Hillier L."/>
            <person name="Hinrichs A.S."/>
            <person name="Holmes I."/>
            <person name="Hoskins R.A."/>
            <person name="Hubisz M.J."/>
            <person name="Hultmark D."/>
            <person name="Huntley M.A."/>
            <person name="Jaffe D.B."/>
            <person name="Jagadeeshan S."/>
            <person name="Jeck W.R."/>
            <person name="Johnson J."/>
            <person name="Jones C.D."/>
            <person name="Jordan W.C."/>
            <person name="Karpen G.H."/>
            <person name="Kataoka E."/>
            <person name="Keightley P.D."/>
            <person name="Kheradpour P."/>
            <person name="Kirkness E.F."/>
            <person name="Koerich L.B."/>
            <person name="Kristiansen K."/>
            <person name="Kudrna D."/>
            <person name="Kulathinal R.J."/>
            <person name="Kumar S."/>
            <person name="Kwok R."/>
            <person name="Lander E."/>
            <person name="Langley C.H."/>
            <person name="Lapoint R."/>
            <person name="Lazzaro B.P."/>
            <person name="Lee S.J."/>
            <person name="Levesque L."/>
            <person name="Li R."/>
            <person name="Lin C.F."/>
            <person name="Lin M.F."/>
            <person name="Lindblad-Toh K."/>
            <person name="Llopart A."/>
            <person name="Long M."/>
            <person name="Low L."/>
            <person name="Lozovsky E."/>
            <person name="Lu J."/>
            <person name="Luo M."/>
            <person name="Machado C.A."/>
            <person name="Makalowski W."/>
            <person name="Marzo M."/>
            <person name="Matsuda M."/>
            <person name="Matzkin L."/>
            <person name="McAllister B."/>
            <person name="McBride C.S."/>
            <person name="McKernan B."/>
            <person name="McKernan K."/>
            <person name="Mendez-Lago M."/>
            <person name="Minx P."/>
            <person name="Mollenhauer M.U."/>
            <person name="Montooth K."/>
            <person name="Mount S.M."/>
            <person name="Mu X."/>
            <person name="Myers E."/>
            <person name="Negre B."/>
            <person name="Newfeld S."/>
            <person name="Nielsen R."/>
            <person name="Noor M.A."/>
            <person name="O'Grady P."/>
            <person name="Pachter L."/>
            <person name="Papaceit M."/>
            <person name="Parisi M.J."/>
            <person name="Parisi M."/>
            <person name="Parts L."/>
            <person name="Pedersen J.S."/>
            <person name="Pesole G."/>
            <person name="Phillippy A.M."/>
            <person name="Ponting C.P."/>
            <person name="Pop M."/>
            <person name="Porcelli D."/>
            <person name="Powell J.R."/>
            <person name="Prohaska S."/>
            <person name="Pruitt K."/>
            <person name="Puig M."/>
            <person name="Quesneville H."/>
            <person name="Ram K.R."/>
            <person name="Rand D."/>
            <person name="Rasmussen M.D."/>
            <person name="Reed L.K."/>
            <person name="Reenan R."/>
            <person name="Reily A."/>
            <person name="Remington K.A."/>
            <person name="Rieger T.T."/>
            <person name="Ritchie M.G."/>
            <person name="Robin C."/>
            <person name="Rogers Y.H."/>
            <person name="Rohde C."/>
            <person name="Rozas J."/>
            <person name="Rubenfield M.J."/>
            <person name="Ruiz A."/>
            <person name="Russo S."/>
            <person name="Salzberg S.L."/>
            <person name="Sanchez-Gracia A."/>
            <person name="Saranga D.J."/>
            <person name="Sato H."/>
            <person name="Schaeffer S.W."/>
            <person name="Schatz M.C."/>
            <person name="Schlenke T."/>
            <person name="Schwartz R."/>
            <person name="Segarra C."/>
            <person name="Singh R.S."/>
            <person name="Sirot L."/>
            <person name="Sirota M."/>
            <person name="Sisneros N.B."/>
            <person name="Smith C.D."/>
            <person name="Smith T.F."/>
            <person name="Spieth J."/>
            <person name="Stage D.E."/>
            <person name="Stark A."/>
            <person name="Stephan W."/>
            <person name="Strausberg R.L."/>
            <person name="Strempel S."/>
            <person name="Sturgill D."/>
            <person name="Sutton G."/>
            <person name="Sutton G.G."/>
            <person name="Tao W."/>
            <person name="Teichmann S."/>
            <person name="Tobari Y.N."/>
            <person name="Tomimura Y."/>
            <person name="Tsolas J.M."/>
            <person name="Valente V.L."/>
            <person name="Venter E."/>
            <person name="Venter J.C."/>
            <person name="Vicario S."/>
            <person name="Vieira F.G."/>
            <person name="Vilella A.J."/>
            <person name="Villasante A."/>
            <person name="Walenz B."/>
            <person name="Wang J."/>
            <person name="Wasserman M."/>
            <person name="Watts T."/>
            <person name="Wilson D."/>
            <person name="Wilson R.K."/>
            <person name="Wing R.A."/>
            <person name="Wolfner M.F."/>
            <person name="Wong A."/>
            <person name="Wong G.K."/>
            <person name="Wu C.I."/>
            <person name="Wu G."/>
            <person name="Yamamoto D."/>
            <person name="Yang H.P."/>
            <person name="Yang S.P."/>
            <person name="Yorke J.A."/>
            <person name="Yoshida K."/>
            <person name="Zdobnov E."/>
            <person name="Zhang P."/>
            <person name="Zhang Y."/>
            <person name="Zimin A.V."/>
            <person name="Baldwin J."/>
            <person name="Abdouelleil A."/>
            <person name="Abdulkadir J."/>
            <person name="Abebe A."/>
            <person name="Abera B."/>
            <person name="Abreu J."/>
            <person name="Acer S.C."/>
            <person name="Aftuck L."/>
            <person name="Alexander A."/>
            <person name="An P."/>
            <person name="Anderson E."/>
            <person name="Anderson S."/>
            <person name="Arachi H."/>
            <person name="Azer M."/>
            <person name="Bachantsang P."/>
            <person name="Barry A."/>
            <person name="Bayul T."/>
            <person name="Berlin A."/>
            <person name="Bessette D."/>
            <person name="Bloom T."/>
            <person name="Blye J."/>
            <person name="Boguslavskiy L."/>
            <person name="Bonnet C."/>
            <person name="Boukhgalter B."/>
            <person name="Bourzgui I."/>
            <person name="Brown A."/>
            <person name="Cahill P."/>
            <person name="Channer S."/>
            <person name="Cheshatsang Y."/>
            <person name="Chuda L."/>
            <person name="Citroen M."/>
            <person name="Collymore A."/>
            <person name="Cooke P."/>
            <person name="Costello M."/>
            <person name="D'Aco K."/>
            <person name="Daza R."/>
            <person name="De Haan G."/>
            <person name="DeGray S."/>
            <person name="DeMaso C."/>
            <person name="Dhargay N."/>
            <person name="Dooley K."/>
            <person name="Dooley E."/>
            <person name="Doricent M."/>
            <person name="Dorje P."/>
            <person name="Dorjee K."/>
            <person name="Dupes A."/>
            <person name="Elong R."/>
            <person name="Falk J."/>
            <person name="Farina A."/>
            <person name="Faro S."/>
            <person name="Ferguson D."/>
            <person name="Fisher S."/>
            <person name="Foley C.D."/>
            <person name="Franke A."/>
            <person name="Friedrich D."/>
            <person name="Gadbois L."/>
            <person name="Gearin G."/>
            <person name="Gearin C.R."/>
            <person name="Giannoukos G."/>
            <person name="Goode T."/>
            <person name="Graham J."/>
            <person name="Grandbois E."/>
            <person name="Grewal S."/>
            <person name="Gyaltsen K."/>
            <person name="Hafez N."/>
            <person name="Hagos B."/>
            <person name="Hall J."/>
            <person name="Henson C."/>
            <person name="Hollinger A."/>
            <person name="Honan T."/>
            <person name="Huard M.D."/>
            <person name="Hughes L."/>
            <person name="Hurhula B."/>
            <person name="Husby M.E."/>
            <person name="Kamat A."/>
            <person name="Kanga B."/>
            <person name="Kashin S."/>
            <person name="Khazanovich D."/>
            <person name="Kisner P."/>
            <person name="Lance K."/>
            <person name="Lara M."/>
            <person name="Lee W."/>
            <person name="Lennon N."/>
            <person name="Letendre F."/>
            <person name="LeVine R."/>
            <person name="Lipovsky A."/>
            <person name="Liu X."/>
            <person name="Liu J."/>
            <person name="Liu S."/>
            <person name="Lokyitsang T."/>
            <person name="Lokyitsang Y."/>
            <person name="Lubonja R."/>
            <person name="Lui A."/>
            <person name="MacDonald P."/>
            <person name="Magnisalis V."/>
            <person name="Maru K."/>
            <person name="Matthews C."/>
            <person name="McCusker W."/>
            <person name="McDonough S."/>
            <person name="Mehta T."/>
            <person name="Meldrim J."/>
            <person name="Meneus L."/>
            <person name="Mihai O."/>
            <person name="Mihalev A."/>
            <person name="Mihova T."/>
            <person name="Mittelman R."/>
            <person name="Mlenga V."/>
            <person name="Montmayeur A."/>
            <person name="Mulrain L."/>
            <person name="Navidi A."/>
            <person name="Naylor J."/>
            <person name="Negash T."/>
            <person name="Nguyen T."/>
            <person name="Nguyen N."/>
            <person name="Nicol R."/>
            <person name="Norbu C."/>
            <person name="Norbu N."/>
            <person name="Novod N."/>
            <person name="O'Neill B."/>
            <person name="Osman S."/>
            <person name="Markiewicz E."/>
            <person name="Oyono O.L."/>
            <person name="Patti C."/>
            <person name="Phunkhang P."/>
            <person name="Pierre F."/>
            <person name="Priest M."/>
            <person name="Raghuraman S."/>
            <person name="Rege F."/>
            <person name="Reyes R."/>
            <person name="Rise C."/>
            <person name="Rogov P."/>
            <person name="Ross K."/>
            <person name="Ryan E."/>
            <person name="Settipalli S."/>
            <person name="Shea T."/>
            <person name="Sherpa N."/>
            <person name="Shi L."/>
            <person name="Shih D."/>
            <person name="Sparrow T."/>
            <person name="Spaulding J."/>
            <person name="Stalker J."/>
            <person name="Stange-Thomann N."/>
            <person name="Stavropoulos S."/>
            <person name="Stone C."/>
            <person name="Strader C."/>
            <person name="Tesfaye S."/>
            <person name="Thomson T."/>
            <person name="Thoulutsang Y."/>
            <person name="Thoulutsang D."/>
            <person name="Topham K."/>
            <person name="Topping I."/>
            <person name="Tsamla T."/>
            <person name="Vassiliev H."/>
            <person name="Vo A."/>
            <person name="Wangchuk T."/>
            <person name="Wangdi T."/>
            <person name="Weiand M."/>
            <person name="Wilkinson J."/>
            <person name="Wilson A."/>
            <person name="Yadav S."/>
            <person name="Young G."/>
            <person name="Yu Q."/>
            <person name="Zembek L."/>
            <person name="Zhong D."/>
            <person name="Zimmer A."/>
            <person name="Zwirko Z."/>
            <person name="Jaffe D.B."/>
            <person name="Alvarez P."/>
            <person name="Brockman W."/>
            <person name="Butler J."/>
            <person name="Chin C."/>
            <person name="Gnerre S."/>
            <person name="Grabherr M."/>
            <person name="Kleber M."/>
            <person name="Mauceli E."/>
            <person name="MacCallum I."/>
        </authorList>
    </citation>
    <scope>NUCLEOTIDE SEQUENCE [LARGE SCALE GENOMIC DNA]</scope>
    <source>
        <strain evidence="4">white501</strain>
    </source>
</reference>
<keyword evidence="2" id="KW-0472">Membrane</keyword>
<dbReference type="Proteomes" id="UP000000304">
    <property type="component" value="Unassembled WGS sequence"/>
</dbReference>
<accession>B4NV12</accession>
<sequence>MDMPITPFEPCEVAEVIVRQSNNKAPGHDVICNATLKALHRQAILYITTFVFSFLYRVYIFSRIEPYDTRKAAQSVYEESKARNGPRQPLPCSINAPSAAAPPGNASPPPQNSDAELPPWKIVPQSRRAPPILVNDVREIVPLLEKLNYTAGVFSYSTRALEGNGVKIQAKDMTDCSKIKEVLTANGFPSFREGLPNRHQTSPRFHTMRELPPQDSPSAVLHQSRPDNQKKHQEILCCTLLRLT</sequence>
<gene>
    <name evidence="3" type="primary">Dsim\GD23019</name>
    <name evidence="3" type="ORF">Dsim_GD23019</name>
</gene>
<keyword evidence="2" id="KW-0812">Transmembrane</keyword>
<dbReference type="AlphaFoldDB" id="B4NV12"/>
<evidence type="ECO:0000313" key="4">
    <source>
        <dbReference type="Proteomes" id="UP000000304"/>
    </source>
</evidence>
<protein>
    <submittedName>
        <fullName evidence="3">GD23019</fullName>
    </submittedName>
</protein>
<name>B4NV12_DROSI</name>